<protein>
    <submittedName>
        <fullName evidence="1">Uncharacterized protein</fullName>
    </submittedName>
</protein>
<name>A0A8S0V6I5_OLEEU</name>
<dbReference type="PROSITE" id="PS51257">
    <property type="entry name" value="PROKAR_LIPOPROTEIN"/>
    <property type="match status" value="1"/>
</dbReference>
<accession>A0A8S0V6I5</accession>
<dbReference type="EMBL" id="CACTIH010009183">
    <property type="protein sequence ID" value="CAA3026964.1"/>
    <property type="molecule type" value="Genomic_DNA"/>
</dbReference>
<evidence type="ECO:0000313" key="1">
    <source>
        <dbReference type="EMBL" id="CAA3026964.1"/>
    </source>
</evidence>
<sequence length="98" mass="11286">MRVEWMPMATSATSCLAVNPSTQAELQYWIRLCPSTYFFRVLSIGGARRRESSFAVVVLGDEDERVSSEGGFSLVSEWMFLTALKWHNYMTDVERFFT</sequence>
<dbReference type="Gramene" id="OE9A032671T2">
    <property type="protein sequence ID" value="OE9A032671C2"/>
    <property type="gene ID" value="OE9A032671"/>
</dbReference>
<gene>
    <name evidence="1" type="ORF">OLEA9_A032671</name>
</gene>
<comment type="caution">
    <text evidence="1">The sequence shown here is derived from an EMBL/GenBank/DDBJ whole genome shotgun (WGS) entry which is preliminary data.</text>
</comment>
<proteinExistence type="predicted"/>
<organism evidence="1 2">
    <name type="scientific">Olea europaea subsp. europaea</name>
    <dbReference type="NCBI Taxonomy" id="158383"/>
    <lineage>
        <taxon>Eukaryota</taxon>
        <taxon>Viridiplantae</taxon>
        <taxon>Streptophyta</taxon>
        <taxon>Embryophyta</taxon>
        <taxon>Tracheophyta</taxon>
        <taxon>Spermatophyta</taxon>
        <taxon>Magnoliopsida</taxon>
        <taxon>eudicotyledons</taxon>
        <taxon>Gunneridae</taxon>
        <taxon>Pentapetalae</taxon>
        <taxon>asterids</taxon>
        <taxon>lamiids</taxon>
        <taxon>Lamiales</taxon>
        <taxon>Oleaceae</taxon>
        <taxon>Oleeae</taxon>
        <taxon>Olea</taxon>
    </lineage>
</organism>
<evidence type="ECO:0000313" key="2">
    <source>
        <dbReference type="Proteomes" id="UP000594638"/>
    </source>
</evidence>
<dbReference type="Proteomes" id="UP000594638">
    <property type="component" value="Unassembled WGS sequence"/>
</dbReference>
<dbReference type="AlphaFoldDB" id="A0A8S0V6I5"/>
<reference evidence="1 2" key="1">
    <citation type="submission" date="2019-12" db="EMBL/GenBank/DDBJ databases">
        <authorList>
            <person name="Alioto T."/>
            <person name="Alioto T."/>
            <person name="Gomez Garrido J."/>
        </authorList>
    </citation>
    <scope>NUCLEOTIDE SEQUENCE [LARGE SCALE GENOMIC DNA]</scope>
</reference>
<keyword evidence="2" id="KW-1185">Reference proteome</keyword>